<proteinExistence type="inferred from homology"/>
<dbReference type="EMBL" id="RJUL01000012">
    <property type="protein sequence ID" value="ROQ19198.1"/>
    <property type="molecule type" value="Genomic_DNA"/>
</dbReference>
<evidence type="ECO:0000256" key="6">
    <source>
        <dbReference type="ARBA" id="ARBA00039017"/>
    </source>
</evidence>
<dbReference type="PANTHER" id="PTHR11080:SF2">
    <property type="entry name" value="LD05707P"/>
    <property type="match status" value="1"/>
</dbReference>
<dbReference type="OrthoDB" id="9791276at2"/>
<evidence type="ECO:0000313" key="9">
    <source>
        <dbReference type="EMBL" id="ROQ19198.1"/>
    </source>
</evidence>
<name>A0A3N1NVF2_9GAMM</name>
<dbReference type="AlphaFoldDB" id="A0A3N1NVF2"/>
<dbReference type="GO" id="GO:0019363">
    <property type="term" value="P:pyridine nucleotide biosynthetic process"/>
    <property type="evidence" value="ECO:0007669"/>
    <property type="project" value="UniProtKB-KW"/>
</dbReference>
<dbReference type="EC" id="3.5.1.19" evidence="6"/>
<feature type="domain" description="Isochorismatase-like" evidence="8">
    <location>
        <begin position="7"/>
        <end position="199"/>
    </location>
</feature>
<evidence type="ECO:0000256" key="7">
    <source>
        <dbReference type="ARBA" id="ARBA00043224"/>
    </source>
</evidence>
<dbReference type="InterPro" id="IPR052347">
    <property type="entry name" value="Isochorismatase_Nicotinamidase"/>
</dbReference>
<protein>
    <recommendedName>
        <fullName evidence="6">nicotinamidase</fullName>
        <ecNumber evidence="6">3.5.1.19</ecNumber>
    </recommendedName>
    <alternativeName>
        <fullName evidence="7">Nicotinamide deamidase</fullName>
    </alternativeName>
</protein>
<evidence type="ECO:0000256" key="5">
    <source>
        <dbReference type="ARBA" id="ARBA00037900"/>
    </source>
</evidence>
<dbReference type="STRING" id="584787.GCA_001247655_00800"/>
<evidence type="ECO:0000256" key="3">
    <source>
        <dbReference type="ARBA" id="ARBA00022723"/>
    </source>
</evidence>
<keyword evidence="3" id="KW-0479">Metal-binding</keyword>
<organism evidence="9 10">
    <name type="scientific">Gallaecimonas pentaromativorans</name>
    <dbReference type="NCBI Taxonomy" id="584787"/>
    <lineage>
        <taxon>Bacteria</taxon>
        <taxon>Pseudomonadati</taxon>
        <taxon>Pseudomonadota</taxon>
        <taxon>Gammaproteobacteria</taxon>
        <taxon>Enterobacterales</taxon>
        <taxon>Gallaecimonadaceae</taxon>
        <taxon>Gallaecimonas</taxon>
    </lineage>
</organism>
<evidence type="ECO:0000313" key="10">
    <source>
        <dbReference type="Proteomes" id="UP000268033"/>
    </source>
</evidence>
<dbReference type="Pfam" id="PF00857">
    <property type="entry name" value="Isochorismatase"/>
    <property type="match status" value="1"/>
</dbReference>
<comment type="caution">
    <text evidence="9">The sequence shown here is derived from an EMBL/GenBank/DDBJ whole genome shotgun (WGS) entry which is preliminary data.</text>
</comment>
<evidence type="ECO:0000259" key="8">
    <source>
        <dbReference type="Pfam" id="PF00857"/>
    </source>
</evidence>
<reference evidence="9 10" key="1">
    <citation type="submission" date="2018-11" db="EMBL/GenBank/DDBJ databases">
        <title>Genomic Encyclopedia of Type Strains, Phase IV (KMG-IV): sequencing the most valuable type-strain genomes for metagenomic binning, comparative biology and taxonomic classification.</title>
        <authorList>
            <person name="Goeker M."/>
        </authorList>
    </citation>
    <scope>NUCLEOTIDE SEQUENCE [LARGE SCALE GENOMIC DNA]</scope>
    <source>
        <strain evidence="9 10">DSM 21945</strain>
    </source>
</reference>
<comment type="pathway">
    <text evidence="5">Cofactor biosynthesis; nicotinate biosynthesis; nicotinate from nicotinamide: step 1/1.</text>
</comment>
<accession>A0A3N1NVF2</accession>
<dbReference type="CDD" id="cd01011">
    <property type="entry name" value="nicotinamidase"/>
    <property type="match status" value="1"/>
</dbReference>
<dbReference type="RefSeq" id="WP_123422604.1">
    <property type="nucleotide sequence ID" value="NZ_JBLXAC010000011.1"/>
</dbReference>
<keyword evidence="10" id="KW-1185">Reference proteome</keyword>
<evidence type="ECO:0000256" key="1">
    <source>
        <dbReference type="ARBA" id="ARBA00006336"/>
    </source>
</evidence>
<dbReference type="InterPro" id="IPR000868">
    <property type="entry name" value="Isochorismatase-like_dom"/>
</dbReference>
<comment type="similarity">
    <text evidence="1">Belongs to the isochorismatase family.</text>
</comment>
<dbReference type="InterPro" id="IPR036380">
    <property type="entry name" value="Isochorismatase-like_sf"/>
</dbReference>
<dbReference type="Proteomes" id="UP000268033">
    <property type="component" value="Unassembled WGS sequence"/>
</dbReference>
<evidence type="ECO:0000256" key="4">
    <source>
        <dbReference type="ARBA" id="ARBA00022801"/>
    </source>
</evidence>
<dbReference type="PANTHER" id="PTHR11080">
    <property type="entry name" value="PYRAZINAMIDASE/NICOTINAMIDASE"/>
    <property type="match status" value="1"/>
</dbReference>
<dbReference type="GO" id="GO:0046872">
    <property type="term" value="F:metal ion binding"/>
    <property type="evidence" value="ECO:0007669"/>
    <property type="project" value="UniProtKB-KW"/>
</dbReference>
<gene>
    <name evidence="9" type="ORF">EDC28_112121</name>
</gene>
<evidence type="ECO:0000256" key="2">
    <source>
        <dbReference type="ARBA" id="ARBA00022642"/>
    </source>
</evidence>
<keyword evidence="4" id="KW-0378">Hydrolase</keyword>
<keyword evidence="2" id="KW-0662">Pyridine nucleotide biosynthesis</keyword>
<dbReference type="SUPFAM" id="SSF52499">
    <property type="entry name" value="Isochorismatase-like hydrolases"/>
    <property type="match status" value="1"/>
</dbReference>
<dbReference type="Gene3D" id="3.40.50.850">
    <property type="entry name" value="Isochorismatase-like"/>
    <property type="match status" value="1"/>
</dbReference>
<dbReference type="GO" id="GO:0008936">
    <property type="term" value="F:nicotinamidase activity"/>
    <property type="evidence" value="ECO:0007669"/>
    <property type="project" value="UniProtKB-EC"/>
</dbReference>
<sequence>MIASFDVDAQRTFTPLCPGELPVPGGDQIAEELNAQAALAHFRIASKDAHNPNAKWVVASHDDMLQPLDYPDTDLTWVRHAETGTPGFELIPGLPRPQAYDFLVYKGVENDMHPYGACYHDLKDRISTGVIEWLRCNEVNTVLVGGLALDFCVKTTAIQLANAGFTVYLNQAACRAISPQGAKAACQEMVRAGIHLVDNARTLAQLVKKDS</sequence>